<keyword evidence="4 7" id="KW-1133">Transmembrane helix</keyword>
<dbReference type="GO" id="GO:0015990">
    <property type="term" value="P:electron transport coupled proton transport"/>
    <property type="evidence" value="ECO:0007669"/>
    <property type="project" value="TreeGrafter"/>
</dbReference>
<dbReference type="InterPro" id="IPR001516">
    <property type="entry name" value="Proton_antipo_N"/>
</dbReference>
<evidence type="ECO:0000256" key="1">
    <source>
        <dbReference type="ARBA" id="ARBA00002378"/>
    </source>
</evidence>
<feature type="transmembrane region" description="Helical" evidence="7">
    <location>
        <begin position="173"/>
        <end position="193"/>
    </location>
</feature>
<reference evidence="10" key="1">
    <citation type="submission" date="2017-05" db="EMBL/GenBank/DDBJ databases">
        <authorList>
            <person name="Imhoff J.F."/>
            <person name="Rahn T."/>
            <person name="Kuenzel S."/>
            <person name="Neulinger S.C."/>
        </authorList>
    </citation>
    <scope>NUCLEOTIDE SEQUENCE</scope>
    <source>
        <strain evidence="10">LMG 28126</strain>
    </source>
</reference>
<feature type="transmembrane region" description="Helical" evidence="7">
    <location>
        <begin position="492"/>
        <end position="511"/>
    </location>
</feature>
<evidence type="ECO:0000256" key="6">
    <source>
        <dbReference type="RuleBase" id="RU000320"/>
    </source>
</evidence>
<keyword evidence="11" id="KW-1185">Reference proteome</keyword>
<feature type="transmembrane region" description="Helical" evidence="7">
    <location>
        <begin position="278"/>
        <end position="300"/>
    </location>
</feature>
<evidence type="ECO:0000259" key="8">
    <source>
        <dbReference type="Pfam" id="PF00361"/>
    </source>
</evidence>
<evidence type="ECO:0000256" key="4">
    <source>
        <dbReference type="ARBA" id="ARBA00022989"/>
    </source>
</evidence>
<dbReference type="PRINTS" id="PR01435">
    <property type="entry name" value="NPOXDRDTASE5"/>
</dbReference>
<proteinExistence type="predicted"/>
<dbReference type="PANTHER" id="PTHR42829">
    <property type="entry name" value="NADH-UBIQUINONE OXIDOREDUCTASE CHAIN 5"/>
    <property type="match status" value="1"/>
</dbReference>
<dbReference type="PRINTS" id="PR01434">
    <property type="entry name" value="NADHDHGNASE5"/>
</dbReference>
<feature type="transmembrane region" description="Helical" evidence="7">
    <location>
        <begin position="6"/>
        <end position="24"/>
    </location>
</feature>
<feature type="transmembrane region" description="Helical" evidence="7">
    <location>
        <begin position="409"/>
        <end position="432"/>
    </location>
</feature>
<keyword evidence="3 6" id="KW-0812">Transmembrane</keyword>
<evidence type="ECO:0000259" key="9">
    <source>
        <dbReference type="Pfam" id="PF00662"/>
    </source>
</evidence>
<evidence type="ECO:0000256" key="2">
    <source>
        <dbReference type="ARBA" id="ARBA00004127"/>
    </source>
</evidence>
<dbReference type="InterPro" id="IPR003945">
    <property type="entry name" value="NU5C-like"/>
</dbReference>
<dbReference type="GO" id="GO:0042773">
    <property type="term" value="P:ATP synthesis coupled electron transport"/>
    <property type="evidence" value="ECO:0007669"/>
    <property type="project" value="InterPro"/>
</dbReference>
<dbReference type="GO" id="GO:0016020">
    <property type="term" value="C:membrane"/>
    <property type="evidence" value="ECO:0007669"/>
    <property type="project" value="UniProtKB-SubCell"/>
</dbReference>
<dbReference type="GO" id="GO:0008137">
    <property type="term" value="F:NADH dehydrogenase (ubiquinone) activity"/>
    <property type="evidence" value="ECO:0007669"/>
    <property type="project" value="InterPro"/>
</dbReference>
<dbReference type="Pfam" id="PF00662">
    <property type="entry name" value="Proton_antipo_N"/>
    <property type="match status" value="1"/>
</dbReference>
<dbReference type="AlphaFoldDB" id="A0A934TMG8"/>
<feature type="transmembrane region" description="Helical" evidence="7">
    <location>
        <begin position="243"/>
        <end position="266"/>
    </location>
</feature>
<dbReference type="Proteomes" id="UP000706333">
    <property type="component" value="Unassembled WGS sequence"/>
</dbReference>
<sequence length="634" mass="66499">MSPFFALLLVPMPAMGAFLLLGLGPAEFNRRAIQTIALAGATLPAVVMLPLGAYCLMGTCDGIQPIFDLEVGPAVVALALKLDPLSALVGVTVTIIGACVIGYSIDYMAKSEIADLRRYFALMNLFLASMLCMVLAGDSIIFFLGWELMGLCSFFLIAYHVTSARAIAAGRKAFVITRVADAFLLAALLLLFLEAGSVRLDDLIPAGIATDDVRRGLIAALLLAGAMGKSAQLPFHTWLPSAMAGPTPVSALLHSATMVAAGAYLLARLAPLMETVPLVMAVTATVGAATALFGATAAVFQLDVKRLLAYSSISQIGFMLLAIGLGQPEVAIAHFVVHAIFKSLLFLSAGDITQIARGTTDIAAMRGALRARPVAYLAFVAGAASLAGIPFVTGGWFSKEAILASAWLAGPFGIVLWGVALSAAVLTGAYAFRPVLVGLIPVKGARMTFGGVFTNLPILLLAAGTFAIAPLVTPMVEFLDATVPHPPLAVELVGAVAPFVGLALAFAMTFMPRISRRVAQARRMRSGIRIDGVYQIVFVQPFVALVRWLTGQRGSIADPVGTLPVMGAQWLVGAIVRPLAHDPLDRAWAGFASATVRAWGVARHVQSGRVRDYALAIAVGVALLLLLGWGTTWR</sequence>
<evidence type="ECO:0000313" key="11">
    <source>
        <dbReference type="Proteomes" id="UP000706333"/>
    </source>
</evidence>
<dbReference type="Pfam" id="PF00361">
    <property type="entry name" value="Proton_antipo_M"/>
    <property type="match status" value="1"/>
</dbReference>
<feature type="domain" description="NADH-Ubiquinone oxidoreductase (complex I) chain 5 N-terminal" evidence="9">
    <location>
        <begin position="71"/>
        <end position="120"/>
    </location>
</feature>
<accession>A0A934TMG8</accession>
<protein>
    <submittedName>
        <fullName evidence="10">Oxidoreductase</fullName>
    </submittedName>
</protein>
<evidence type="ECO:0000256" key="7">
    <source>
        <dbReference type="SAM" id="Phobius"/>
    </source>
</evidence>
<dbReference type="Gene3D" id="1.20.5.2700">
    <property type="match status" value="1"/>
</dbReference>
<keyword evidence="5 7" id="KW-0472">Membrane</keyword>
<feature type="domain" description="NADH:quinone oxidoreductase/Mrp antiporter transmembrane" evidence="8">
    <location>
        <begin position="136"/>
        <end position="421"/>
    </location>
</feature>
<feature type="transmembrane region" description="Helical" evidence="7">
    <location>
        <begin position="119"/>
        <end position="137"/>
    </location>
</feature>
<dbReference type="GO" id="GO:0003954">
    <property type="term" value="F:NADH dehydrogenase activity"/>
    <property type="evidence" value="ECO:0007669"/>
    <property type="project" value="TreeGrafter"/>
</dbReference>
<feature type="transmembrane region" description="Helical" evidence="7">
    <location>
        <begin position="613"/>
        <end position="631"/>
    </location>
</feature>
<reference evidence="10" key="2">
    <citation type="journal article" date="2020" name="Microorganisms">
        <title>Osmotic Adaptation and Compatible Solute Biosynthesis of Phototrophic Bacteria as Revealed from Genome Analyses.</title>
        <authorList>
            <person name="Imhoff J.F."/>
            <person name="Rahn T."/>
            <person name="Kunzel S."/>
            <person name="Keller A."/>
            <person name="Neulinger S.C."/>
        </authorList>
    </citation>
    <scope>NUCLEOTIDE SEQUENCE</scope>
    <source>
        <strain evidence="10">LMG 28126</strain>
    </source>
</reference>
<organism evidence="10 11">
    <name type="scientific">Rhodobaculum claviforme</name>
    <dbReference type="NCBI Taxonomy" id="1549854"/>
    <lineage>
        <taxon>Bacteria</taxon>
        <taxon>Pseudomonadati</taxon>
        <taxon>Pseudomonadota</taxon>
        <taxon>Alphaproteobacteria</taxon>
        <taxon>Rhodobacterales</taxon>
        <taxon>Paracoccaceae</taxon>
        <taxon>Rhodobaculum</taxon>
    </lineage>
</organism>
<feature type="transmembrane region" description="Helical" evidence="7">
    <location>
        <begin position="36"/>
        <end position="59"/>
    </location>
</feature>
<evidence type="ECO:0000313" key="10">
    <source>
        <dbReference type="EMBL" id="MBK5928820.1"/>
    </source>
</evidence>
<dbReference type="EMBL" id="NHSD01000326">
    <property type="protein sequence ID" value="MBK5928820.1"/>
    <property type="molecule type" value="Genomic_DNA"/>
</dbReference>
<feature type="transmembrane region" description="Helical" evidence="7">
    <location>
        <begin position="143"/>
        <end position="161"/>
    </location>
</feature>
<dbReference type="InterPro" id="IPR001750">
    <property type="entry name" value="ND/Mrp_TM"/>
</dbReference>
<evidence type="ECO:0000256" key="5">
    <source>
        <dbReference type="ARBA" id="ARBA00023136"/>
    </source>
</evidence>
<evidence type="ECO:0000256" key="3">
    <source>
        <dbReference type="ARBA" id="ARBA00022692"/>
    </source>
</evidence>
<feature type="transmembrane region" description="Helical" evidence="7">
    <location>
        <begin position="452"/>
        <end position="472"/>
    </location>
</feature>
<feature type="transmembrane region" description="Helical" evidence="7">
    <location>
        <begin position="85"/>
        <end position="107"/>
    </location>
</feature>
<comment type="caution">
    <text evidence="10">The sequence shown here is derived from an EMBL/GenBank/DDBJ whole genome shotgun (WGS) entry which is preliminary data.</text>
</comment>
<dbReference type="PANTHER" id="PTHR42829:SF1">
    <property type="entry name" value="INORGANIC CARBON TRANSPORTER SUBUNIT DABB-RELATED"/>
    <property type="match status" value="1"/>
</dbReference>
<dbReference type="RefSeq" id="WP_201158585.1">
    <property type="nucleotide sequence ID" value="NZ_NHSD01000326.1"/>
</dbReference>
<feature type="transmembrane region" description="Helical" evidence="7">
    <location>
        <begin position="374"/>
        <end position="397"/>
    </location>
</feature>
<dbReference type="GO" id="GO:0012505">
    <property type="term" value="C:endomembrane system"/>
    <property type="evidence" value="ECO:0007669"/>
    <property type="project" value="UniProtKB-SubCell"/>
</dbReference>
<gene>
    <name evidence="10" type="ORF">CCR87_16005</name>
</gene>
<comment type="function">
    <text evidence="1">NDH-1 shuttles electrons from NADH, via FMN and iron-sulfur (Fe-S) centers, to quinones in the respiratory chain. The immediate electron acceptor for the enzyme in this species is believed to be ubiquinone. Couples the redox reaction to proton translocation (for every two electrons transferred, four hydrogen ions are translocated across the cytoplasmic membrane), and thus conserves the redox energy in a proton gradient.</text>
</comment>
<comment type="subcellular location">
    <subcellularLocation>
        <location evidence="2">Endomembrane system</location>
        <topology evidence="2">Multi-pass membrane protein</topology>
    </subcellularLocation>
    <subcellularLocation>
        <location evidence="6">Membrane</location>
        <topology evidence="6">Multi-pass membrane protein</topology>
    </subcellularLocation>
</comment>
<name>A0A934TMG8_9RHOB</name>